<dbReference type="RefSeq" id="WP_317015174.1">
    <property type="nucleotide sequence ID" value="NZ_CP136511.1"/>
</dbReference>
<accession>A0ABZ0E8R3</accession>
<dbReference type="Proteomes" id="UP001302652">
    <property type="component" value="Chromosome 3"/>
</dbReference>
<feature type="transmembrane region" description="Helical" evidence="1">
    <location>
        <begin position="67"/>
        <end position="88"/>
    </location>
</feature>
<keyword evidence="1" id="KW-0812">Transmembrane</keyword>
<gene>
    <name evidence="2" type="ORF">RW095_06250</name>
</gene>
<keyword evidence="1" id="KW-0472">Membrane</keyword>
<evidence type="ECO:0000313" key="2">
    <source>
        <dbReference type="EMBL" id="WOD13591.1"/>
    </source>
</evidence>
<protein>
    <submittedName>
        <fullName evidence="2">Uncharacterized protein</fullName>
    </submittedName>
</protein>
<evidence type="ECO:0000313" key="3">
    <source>
        <dbReference type="Proteomes" id="UP001302652"/>
    </source>
</evidence>
<feature type="transmembrane region" description="Helical" evidence="1">
    <location>
        <begin position="22"/>
        <end position="55"/>
    </location>
</feature>
<keyword evidence="1" id="KW-1133">Transmembrane helix</keyword>
<keyword evidence="3" id="KW-1185">Reference proteome</keyword>
<dbReference type="EMBL" id="CP136511">
    <property type="protein sequence ID" value="WOD13591.1"/>
    <property type="molecule type" value="Genomic_DNA"/>
</dbReference>
<reference evidence="2 3" key="1">
    <citation type="submission" date="2023-10" db="EMBL/GenBank/DDBJ databases">
        <title>Surface-active antibiotics is a multifunctional adaptation for post-fire microbes.</title>
        <authorList>
            <person name="Liu M.D."/>
            <person name="Du Y."/>
            <person name="Koupaei S.K."/>
            <person name="Kim N.R."/>
            <person name="Zhang W."/>
            <person name="Traxler M.F."/>
        </authorList>
    </citation>
    <scope>NUCLEOTIDE SEQUENCE [LARGE SCALE GENOMIC DNA]</scope>
    <source>
        <strain evidence="2 3">F3</strain>
    </source>
</reference>
<organism evidence="2 3">
    <name type="scientific">Paraburkholderia kirstenboschensis</name>
    <dbReference type="NCBI Taxonomy" id="1245436"/>
    <lineage>
        <taxon>Bacteria</taxon>
        <taxon>Pseudomonadati</taxon>
        <taxon>Pseudomonadota</taxon>
        <taxon>Betaproteobacteria</taxon>
        <taxon>Burkholderiales</taxon>
        <taxon>Burkholderiaceae</taxon>
        <taxon>Paraburkholderia</taxon>
    </lineage>
</organism>
<evidence type="ECO:0000256" key="1">
    <source>
        <dbReference type="SAM" id="Phobius"/>
    </source>
</evidence>
<sequence length="210" mass="21726">MLSNTPTNSKVDMLTVLIPRPFRIVGLGLAIAGASGVAGLLEAVTDCLSLVLVVLFTHFFGRGFVRLAAAFASLGIAGAMLSSAHPLLSSGSISRCTVAIGVGAPSETQRAQSKNDDLGGPQTKFSRTATSCGWVLGMCLIYCPMLPQVVARAPADSGAATTTTFSAGTFFFAASLLCHSVLRHTRTFAGNLRIARSTIANSTAISRTCN</sequence>
<name>A0ABZ0E8R3_9BURK</name>
<proteinExistence type="predicted"/>